<feature type="transmembrane region" description="Helical" evidence="1">
    <location>
        <begin position="66"/>
        <end position="87"/>
    </location>
</feature>
<feature type="transmembrane region" description="Helical" evidence="1">
    <location>
        <begin position="94"/>
        <end position="116"/>
    </location>
</feature>
<protein>
    <submittedName>
        <fullName evidence="2">Uncharacterized protein</fullName>
    </submittedName>
</protein>
<proteinExistence type="predicted"/>
<keyword evidence="1" id="KW-0812">Transmembrane</keyword>
<name>A0A7L4YKZ5_9ACTN</name>
<evidence type="ECO:0000313" key="2">
    <source>
        <dbReference type="EMBL" id="QHB99731.1"/>
    </source>
</evidence>
<sequence>MDPTPATARSAAQILSAGCAVLALITLGLPFAEKYFWLDTHKWMETFTGFTIGSASRMDGHRPVPVAVAVIVIAGTVLLAALAWAAVETDRSGISATAAVLAVALVFFSMPALSGIDGEFGAGHDQFSAFGIGLWRLMLVACGVLALRACPRPRDW</sequence>
<dbReference type="EMBL" id="CP047156">
    <property type="protein sequence ID" value="QHB99731.1"/>
    <property type="molecule type" value="Genomic_DNA"/>
</dbReference>
<evidence type="ECO:0000313" key="3">
    <source>
        <dbReference type="Proteomes" id="UP000463857"/>
    </source>
</evidence>
<dbReference type="InParanoid" id="A0A7L4YKZ5"/>
<keyword evidence="1" id="KW-1133">Transmembrane helix</keyword>
<dbReference type="KEGG" id="eke:EK0264_05170"/>
<organism evidence="2 3">
    <name type="scientific">Epidermidibacterium keratini</name>
    <dbReference type="NCBI Taxonomy" id="1891644"/>
    <lineage>
        <taxon>Bacteria</taxon>
        <taxon>Bacillati</taxon>
        <taxon>Actinomycetota</taxon>
        <taxon>Actinomycetes</taxon>
        <taxon>Sporichthyales</taxon>
        <taxon>Sporichthyaceae</taxon>
        <taxon>Epidermidibacterium</taxon>
    </lineage>
</organism>
<evidence type="ECO:0000256" key="1">
    <source>
        <dbReference type="SAM" id="Phobius"/>
    </source>
</evidence>
<accession>A0A7L4YKZ5</accession>
<feature type="transmembrane region" description="Helical" evidence="1">
    <location>
        <begin position="128"/>
        <end position="147"/>
    </location>
</feature>
<feature type="transmembrane region" description="Helical" evidence="1">
    <location>
        <begin position="12"/>
        <end position="32"/>
    </location>
</feature>
<dbReference type="AlphaFoldDB" id="A0A7L4YKZ5"/>
<reference evidence="2 3" key="1">
    <citation type="journal article" date="2018" name="Int. J. Syst. Evol. Microbiol.">
        <title>Epidermidibacterium keratini gen. nov., sp. nov., a member of the family Sporichthyaceae, isolated from keratin epidermis.</title>
        <authorList>
            <person name="Lee D.G."/>
            <person name="Trujillo M.E."/>
            <person name="Kang S."/>
            <person name="Nam J.J."/>
            <person name="Kim Y.J."/>
        </authorList>
    </citation>
    <scope>NUCLEOTIDE SEQUENCE [LARGE SCALE GENOMIC DNA]</scope>
    <source>
        <strain evidence="2 3">EPI-7</strain>
    </source>
</reference>
<keyword evidence="1" id="KW-0472">Membrane</keyword>
<keyword evidence="3" id="KW-1185">Reference proteome</keyword>
<gene>
    <name evidence="2" type="ORF">EK0264_05170</name>
</gene>
<dbReference type="RefSeq" id="WP_159543582.1">
    <property type="nucleotide sequence ID" value="NZ_CP047156.1"/>
</dbReference>
<dbReference type="Proteomes" id="UP000463857">
    <property type="component" value="Chromosome"/>
</dbReference>